<proteinExistence type="predicted"/>
<reference evidence="2" key="1">
    <citation type="submission" date="2016-04" db="EMBL/GenBank/DDBJ databases">
        <authorList>
            <person name="Quiroz-Castaneda R.E."/>
            <person name="Martinez-Ocampo F."/>
        </authorList>
    </citation>
    <scope>NUCLEOTIDE SEQUENCE [LARGE SCALE GENOMIC DNA]</scope>
    <source>
        <strain evidence="2">INIFAP01</strain>
    </source>
</reference>
<sequence>MSVKSLAIKGTIGLISVGGASGLVAHQLLSKQENKQKNSIGDKLEREKYILLSQDSQTWSTILDKYKEVTASKTNFKFDDFDGNKPSGSDKEAVDILKDHCQKTLSKKETDADSNAVFEKARKWCVVPISVTEILDKQGFKALDTGATKTGWEAKIKGYKTAAAGVQKIANLTLSTDANTTIEKDYTDIKEKCRTISTVKNHDATFEETLKGFELWCANKE</sequence>
<dbReference type="AlphaFoldDB" id="A0A1A9QBM1"/>
<dbReference type="STRING" id="432608.A6V39_03655"/>
<gene>
    <name evidence="1" type="ORF">A6V39_03655</name>
</gene>
<keyword evidence="2" id="KW-1185">Reference proteome</keyword>
<dbReference type="EMBL" id="LWUJ01000012">
    <property type="protein sequence ID" value="OAL09982.1"/>
    <property type="molecule type" value="Genomic_DNA"/>
</dbReference>
<evidence type="ECO:0000313" key="2">
    <source>
        <dbReference type="Proteomes" id="UP000077623"/>
    </source>
</evidence>
<comment type="caution">
    <text evidence="1">The sequence shown here is derived from an EMBL/GenBank/DDBJ whole genome shotgun (WGS) entry which is preliminary data.</text>
</comment>
<protein>
    <submittedName>
        <fullName evidence="1">Uncharacterized protein</fullName>
    </submittedName>
</protein>
<organism evidence="1 2">
    <name type="scientific">Candidatus Mycoplasma haematobovis</name>
    <dbReference type="NCBI Taxonomy" id="432608"/>
    <lineage>
        <taxon>Bacteria</taxon>
        <taxon>Bacillati</taxon>
        <taxon>Mycoplasmatota</taxon>
        <taxon>Mollicutes</taxon>
        <taxon>Mycoplasmataceae</taxon>
        <taxon>Mycoplasma</taxon>
    </lineage>
</organism>
<accession>A0A1A9QBM1</accession>
<dbReference type="RefSeq" id="WP_187150368.1">
    <property type="nucleotide sequence ID" value="NZ_LWUJ01000012.1"/>
</dbReference>
<name>A0A1A9QBM1_9MOLU</name>
<dbReference type="Proteomes" id="UP000077623">
    <property type="component" value="Unassembled WGS sequence"/>
</dbReference>
<evidence type="ECO:0000313" key="1">
    <source>
        <dbReference type="EMBL" id="OAL09982.1"/>
    </source>
</evidence>